<comment type="caution">
    <text evidence="2">The sequence shown here is derived from an EMBL/GenBank/DDBJ whole genome shotgun (WGS) entry which is preliminary data.</text>
</comment>
<name>A0A840NYU2_9ACTN</name>
<dbReference type="InterPro" id="IPR010451">
    <property type="entry name" value="Acetoacetate_decarboxylase"/>
</dbReference>
<dbReference type="GO" id="GO:0016829">
    <property type="term" value="F:lyase activity"/>
    <property type="evidence" value="ECO:0007669"/>
    <property type="project" value="InterPro"/>
</dbReference>
<dbReference type="Proteomes" id="UP000578449">
    <property type="component" value="Unassembled WGS sequence"/>
</dbReference>
<dbReference type="AlphaFoldDB" id="A0A840NYU2"/>
<gene>
    <name evidence="2" type="ORF">HNP84_001082</name>
</gene>
<dbReference type="Gene3D" id="2.40.400.10">
    <property type="entry name" value="Acetoacetate decarboxylase-like"/>
    <property type="match status" value="1"/>
</dbReference>
<dbReference type="InterPro" id="IPR023375">
    <property type="entry name" value="ADC_dom_sf"/>
</dbReference>
<sequence>MILFSRRRRTAGRFANVDGIPFRMPVETRGSPALLAVYPIEPEGTRAVLPEELHPCRVRGKGLLVIAVVDYRDTTIGSYVEFCIGVLCTRGARPAPPLSPLLLGRAFGTGLYIYDLPVSTEISVKGGLGIWGMPKRQANLDFVVGDTTVSSQYDLDGQIVMRVDVPRPAGAWLPLRFNGVGYGCFRGMLAKSSISLRGRMGVTLGGGPGSRLLIGDHERVAWLKGLGVPEERPLLTAFIPSMRGTLDDHVETWFLTSASRPPPPREGLDSVVGLGLSQDRLPPPDRVHSDRLLAARGTREPIGRGVAS</sequence>
<dbReference type="SUPFAM" id="SSF160104">
    <property type="entry name" value="Acetoacetate decarboxylase-like"/>
    <property type="match status" value="1"/>
</dbReference>
<dbReference type="Pfam" id="PF06314">
    <property type="entry name" value="ADC"/>
    <property type="match status" value="1"/>
</dbReference>
<evidence type="ECO:0000313" key="2">
    <source>
        <dbReference type="EMBL" id="MBB5131376.1"/>
    </source>
</evidence>
<evidence type="ECO:0000313" key="3">
    <source>
        <dbReference type="Proteomes" id="UP000578449"/>
    </source>
</evidence>
<organism evidence="2 3">
    <name type="scientific">Thermocatellispora tengchongensis</name>
    <dbReference type="NCBI Taxonomy" id="1073253"/>
    <lineage>
        <taxon>Bacteria</taxon>
        <taxon>Bacillati</taxon>
        <taxon>Actinomycetota</taxon>
        <taxon>Actinomycetes</taxon>
        <taxon>Streptosporangiales</taxon>
        <taxon>Streptosporangiaceae</taxon>
        <taxon>Thermocatellispora</taxon>
    </lineage>
</organism>
<dbReference type="RefSeq" id="WP_185048214.1">
    <property type="nucleotide sequence ID" value="NZ_BAABIX010000023.1"/>
</dbReference>
<accession>A0A840NYU2</accession>
<feature type="region of interest" description="Disordered" evidence="1">
    <location>
        <begin position="257"/>
        <end position="288"/>
    </location>
</feature>
<protein>
    <recommendedName>
        <fullName evidence="4">Acetoacetate decarboxylase</fullName>
    </recommendedName>
</protein>
<proteinExistence type="predicted"/>
<dbReference type="EMBL" id="JACHGN010000002">
    <property type="protein sequence ID" value="MBB5131376.1"/>
    <property type="molecule type" value="Genomic_DNA"/>
</dbReference>
<evidence type="ECO:0000256" key="1">
    <source>
        <dbReference type="SAM" id="MobiDB-lite"/>
    </source>
</evidence>
<reference evidence="2 3" key="1">
    <citation type="submission" date="2020-08" db="EMBL/GenBank/DDBJ databases">
        <title>Genomic Encyclopedia of Type Strains, Phase IV (KMG-IV): sequencing the most valuable type-strain genomes for metagenomic binning, comparative biology and taxonomic classification.</title>
        <authorList>
            <person name="Goeker M."/>
        </authorList>
    </citation>
    <scope>NUCLEOTIDE SEQUENCE [LARGE SCALE GENOMIC DNA]</scope>
    <source>
        <strain evidence="2 3">DSM 45615</strain>
    </source>
</reference>
<evidence type="ECO:0008006" key="4">
    <source>
        <dbReference type="Google" id="ProtNLM"/>
    </source>
</evidence>
<keyword evidence="3" id="KW-1185">Reference proteome</keyword>